<dbReference type="Pfam" id="PF09997">
    <property type="entry name" value="DUF2238"/>
    <property type="match status" value="1"/>
</dbReference>
<dbReference type="InterPro" id="IPR014509">
    <property type="entry name" value="YjdF-like"/>
</dbReference>
<feature type="transmembrane region" description="Helical" evidence="1">
    <location>
        <begin position="130"/>
        <end position="150"/>
    </location>
</feature>
<evidence type="ECO:0000313" key="2">
    <source>
        <dbReference type="EMBL" id="MBO0477541.1"/>
    </source>
</evidence>
<reference evidence="2 3" key="1">
    <citation type="submission" date="2021-03" db="EMBL/GenBank/DDBJ databases">
        <title>Enterococcal diversity collection.</title>
        <authorList>
            <person name="Gilmore M.S."/>
            <person name="Schwartzman J."/>
            <person name="Van Tyne D."/>
            <person name="Martin M."/>
            <person name="Earl A.M."/>
            <person name="Manson A.L."/>
            <person name="Straub T."/>
            <person name="Salamzade R."/>
            <person name="Saavedra J."/>
            <person name="Lebreton F."/>
            <person name="Prichula J."/>
            <person name="Schaufler K."/>
            <person name="Gaca A."/>
            <person name="Sgardioli B."/>
            <person name="Wagenaar J."/>
            <person name="Strong T."/>
        </authorList>
    </citation>
    <scope>NUCLEOTIDE SEQUENCE [LARGE SCALE GENOMIC DNA]</scope>
    <source>
        <strain evidence="2 3">DIV0080</strain>
    </source>
</reference>
<feature type="transmembrane region" description="Helical" evidence="1">
    <location>
        <begin position="41"/>
        <end position="64"/>
    </location>
</feature>
<keyword evidence="1" id="KW-0472">Membrane</keyword>
<feature type="transmembrane region" description="Helical" evidence="1">
    <location>
        <begin position="103"/>
        <end position="123"/>
    </location>
</feature>
<evidence type="ECO:0008006" key="4">
    <source>
        <dbReference type="Google" id="ProtNLM"/>
    </source>
</evidence>
<accession>A0ABS3HUW2</accession>
<keyword evidence="1" id="KW-0812">Transmembrane</keyword>
<dbReference type="RefSeq" id="WP_206967623.1">
    <property type="nucleotide sequence ID" value="NZ_JAFLVX010000028.1"/>
</dbReference>
<proteinExistence type="predicted"/>
<dbReference type="Proteomes" id="UP000664857">
    <property type="component" value="Unassembled WGS sequence"/>
</dbReference>
<keyword evidence="1" id="KW-1133">Transmembrane helix</keyword>
<evidence type="ECO:0000313" key="3">
    <source>
        <dbReference type="Proteomes" id="UP000664857"/>
    </source>
</evidence>
<comment type="caution">
    <text evidence="2">The sequence shown here is derived from an EMBL/GenBank/DDBJ whole genome shotgun (WGS) entry which is preliminary data.</text>
</comment>
<name>A0ABS3HUW2_9ENTE</name>
<feature type="transmembrane region" description="Helical" evidence="1">
    <location>
        <begin position="12"/>
        <end position="29"/>
    </location>
</feature>
<evidence type="ECO:0000256" key="1">
    <source>
        <dbReference type="SAM" id="Phobius"/>
    </source>
</evidence>
<keyword evidence="3" id="KW-1185">Reference proteome</keyword>
<protein>
    <recommendedName>
        <fullName evidence="4">Integral membrane protein</fullName>
    </recommendedName>
</protein>
<gene>
    <name evidence="2" type="ORF">DOK76_10680</name>
</gene>
<organism evidence="2 3">
    <name type="scientific">Candidatus Vagococcus giribetii</name>
    <dbReference type="NCBI Taxonomy" id="2230876"/>
    <lineage>
        <taxon>Bacteria</taxon>
        <taxon>Bacillati</taxon>
        <taxon>Bacillota</taxon>
        <taxon>Bacilli</taxon>
        <taxon>Lactobacillales</taxon>
        <taxon>Enterococcaceae</taxon>
        <taxon>Vagococcus</taxon>
    </lineage>
</organism>
<sequence>MTKLSKRKDLNVFYLILLIGLIIAIYLFFKGFKYPEKASNIWFLGIQVVLGMIISCLPFGLEALFKFKAPIALKNLYWLFILFAVSLGTGLSFYGKFFYWDKFLHFSSAMLLATLGLGILSLLMPKFQHLSVGTIVLFGFFFAMTMGVFWEFYEFTFDGLLGLNMQRFATSSGKDLVGRAVLMDTMGDLFTNTAGAIVFSVVCFIKGKQSPEWLQLFAFTPKQKNN</sequence>
<dbReference type="EMBL" id="JAFLVX010000028">
    <property type="protein sequence ID" value="MBO0477541.1"/>
    <property type="molecule type" value="Genomic_DNA"/>
</dbReference>
<feature type="transmembrane region" description="Helical" evidence="1">
    <location>
        <begin position="76"/>
        <end position="97"/>
    </location>
</feature>